<accession>A0A7C8MIY8</accession>
<evidence type="ECO:0000313" key="4">
    <source>
        <dbReference type="Proteomes" id="UP000481861"/>
    </source>
</evidence>
<organism evidence="3 4">
    <name type="scientific">Massariosphaeria phaeospora</name>
    <dbReference type="NCBI Taxonomy" id="100035"/>
    <lineage>
        <taxon>Eukaryota</taxon>
        <taxon>Fungi</taxon>
        <taxon>Dikarya</taxon>
        <taxon>Ascomycota</taxon>
        <taxon>Pezizomycotina</taxon>
        <taxon>Dothideomycetes</taxon>
        <taxon>Pleosporomycetidae</taxon>
        <taxon>Pleosporales</taxon>
        <taxon>Pleosporales incertae sedis</taxon>
        <taxon>Massariosphaeria</taxon>
    </lineage>
</organism>
<name>A0A7C8MIY8_9PLEO</name>
<gene>
    <name evidence="3" type="ORF">BDV95DRAFT_610228</name>
</gene>
<feature type="compositionally biased region" description="Low complexity" evidence="1">
    <location>
        <begin position="145"/>
        <end position="157"/>
    </location>
</feature>
<dbReference type="Proteomes" id="UP000481861">
    <property type="component" value="Unassembled WGS sequence"/>
</dbReference>
<feature type="chain" id="PRO_5028978121" description="F-box domain-containing protein" evidence="2">
    <location>
        <begin position="17"/>
        <end position="678"/>
    </location>
</feature>
<comment type="caution">
    <text evidence="3">The sequence shown here is derived from an EMBL/GenBank/DDBJ whole genome shotgun (WGS) entry which is preliminary data.</text>
</comment>
<feature type="region of interest" description="Disordered" evidence="1">
    <location>
        <begin position="97"/>
        <end position="157"/>
    </location>
</feature>
<keyword evidence="4" id="KW-1185">Reference proteome</keyword>
<sequence length="678" mass="74707">MKNALLLLCSLLPVLGLATAPSQSSGLAVDHTTPFSLKPTPSIILVPTTVTPPPSLFILTPTVSIIAPQPKPLSSSLPDTCIDKTVTITETVRRTTRLTLTSTTTTPSAPYPTTPGTGTGSATGAPGASKTPGGTGTGPVGTGTGAPKPSAPTSTPPAFTGAAVAAARTARHVFELFDFNALRIGLINNVADLIHDIMPKITPAMMAHLMEVSQRPANSPYVPLSSSVARASSSRRPARRTQRRQPARPTQRPTLKDLPNELLLTISGLLGDRSNQWKFARAFPELPQLRLPLLKSVEVRARACGCFEPENMVDLLSFLHDNPTFALEIEEIKYYYKDYTGGGHKQNCAMRITPDPRKLQILTRTSGLASDEKFVVSLSSSRDQQLAMFALLLVLATNVRSISFIVDSKRRCDFEHYGNVALRPAMTVFRHSGRSLQNLSITKRGSAYDVNLPSFLRNVLDLGHLKKLTLTHLATESKPVGGWPTATRHWTVDSIELLDCRFDPGFLFSLLSSVRHLKSFYFIHDNWMFQEPEPTKQFNEPDDQEEPLPYEIRVDLSQFKHLKRVQFFPGTLYRYLGDVGEHEFSHDKGWLNNLPSSLHTLVFKDCMDSAAGQVADLAAYLQANGKNKFPDLAHIIDNSQVLDVHREVDPQVSDDLFPMLRDVVWKLFQRISNSSPST</sequence>
<feature type="signal peptide" evidence="2">
    <location>
        <begin position="1"/>
        <end position="16"/>
    </location>
</feature>
<feature type="compositionally biased region" description="Low complexity" evidence="1">
    <location>
        <begin position="114"/>
        <end position="132"/>
    </location>
</feature>
<evidence type="ECO:0008006" key="5">
    <source>
        <dbReference type="Google" id="ProtNLM"/>
    </source>
</evidence>
<dbReference type="EMBL" id="JAADJZ010000020">
    <property type="protein sequence ID" value="KAF2868265.1"/>
    <property type="molecule type" value="Genomic_DNA"/>
</dbReference>
<evidence type="ECO:0000256" key="2">
    <source>
        <dbReference type="SAM" id="SignalP"/>
    </source>
</evidence>
<reference evidence="3 4" key="1">
    <citation type="submission" date="2020-01" db="EMBL/GenBank/DDBJ databases">
        <authorList>
            <consortium name="DOE Joint Genome Institute"/>
            <person name="Haridas S."/>
            <person name="Albert R."/>
            <person name="Binder M."/>
            <person name="Bloem J."/>
            <person name="Labutti K."/>
            <person name="Salamov A."/>
            <person name="Andreopoulos B."/>
            <person name="Baker S.E."/>
            <person name="Barry K."/>
            <person name="Bills G."/>
            <person name="Bluhm B.H."/>
            <person name="Cannon C."/>
            <person name="Castanera R."/>
            <person name="Culley D.E."/>
            <person name="Daum C."/>
            <person name="Ezra D."/>
            <person name="Gonzalez J.B."/>
            <person name="Henrissat B."/>
            <person name="Kuo A."/>
            <person name="Liang C."/>
            <person name="Lipzen A."/>
            <person name="Lutzoni F."/>
            <person name="Magnuson J."/>
            <person name="Mondo S."/>
            <person name="Nolan M."/>
            <person name="Ohm R."/>
            <person name="Pangilinan J."/>
            <person name="Park H.-J.H."/>
            <person name="Ramirez L."/>
            <person name="Alfaro M."/>
            <person name="Sun H."/>
            <person name="Tritt A."/>
            <person name="Yoshinaga Y."/>
            <person name="Zwiers L.-H.L."/>
            <person name="Turgeon B.G."/>
            <person name="Goodwin S.B."/>
            <person name="Spatafora J.W."/>
            <person name="Crous P.W."/>
            <person name="Grigoriev I.V."/>
        </authorList>
    </citation>
    <scope>NUCLEOTIDE SEQUENCE [LARGE SCALE GENOMIC DNA]</scope>
    <source>
        <strain evidence="3 4">CBS 611.86</strain>
    </source>
</reference>
<feature type="compositionally biased region" description="Gly residues" evidence="1">
    <location>
        <begin position="133"/>
        <end position="144"/>
    </location>
</feature>
<feature type="compositionally biased region" description="Basic residues" evidence="1">
    <location>
        <begin position="236"/>
        <end position="246"/>
    </location>
</feature>
<dbReference type="AlphaFoldDB" id="A0A7C8MIY8"/>
<feature type="region of interest" description="Disordered" evidence="1">
    <location>
        <begin position="220"/>
        <end position="255"/>
    </location>
</feature>
<protein>
    <recommendedName>
        <fullName evidence="5">F-box domain-containing protein</fullName>
    </recommendedName>
</protein>
<proteinExistence type="predicted"/>
<feature type="compositionally biased region" description="Low complexity" evidence="1">
    <location>
        <begin position="97"/>
        <end position="108"/>
    </location>
</feature>
<keyword evidence="2" id="KW-0732">Signal</keyword>
<evidence type="ECO:0000256" key="1">
    <source>
        <dbReference type="SAM" id="MobiDB-lite"/>
    </source>
</evidence>
<evidence type="ECO:0000313" key="3">
    <source>
        <dbReference type="EMBL" id="KAF2868265.1"/>
    </source>
</evidence>